<evidence type="ECO:0000259" key="1">
    <source>
        <dbReference type="Pfam" id="PF04784"/>
    </source>
</evidence>
<dbReference type="Pfam" id="PF04784">
    <property type="entry name" value="DUF547"/>
    <property type="match status" value="1"/>
</dbReference>
<dbReference type="Proteomes" id="UP000322791">
    <property type="component" value="Unassembled WGS sequence"/>
</dbReference>
<reference evidence="2 3" key="1">
    <citation type="submission" date="2019-08" db="EMBL/GenBank/DDBJ databases">
        <authorList>
            <person name="Seo M.-J."/>
        </authorList>
    </citation>
    <scope>NUCLEOTIDE SEQUENCE [LARGE SCALE GENOMIC DNA]</scope>
    <source>
        <strain evidence="2 3">KIGAM108</strain>
    </source>
</reference>
<proteinExistence type="predicted"/>
<comment type="caution">
    <text evidence="2">The sequence shown here is derived from an EMBL/GenBank/DDBJ whole genome shotgun (WGS) entry which is preliminary data.</text>
</comment>
<dbReference type="PANTHER" id="PTHR46361">
    <property type="entry name" value="ELECTRON CARRIER/ PROTEIN DISULFIDE OXIDOREDUCTASE"/>
    <property type="match status" value="1"/>
</dbReference>
<protein>
    <submittedName>
        <fullName evidence="2">DUF547 domain-containing protein</fullName>
    </submittedName>
</protein>
<dbReference type="AlphaFoldDB" id="A0A5D6V7H6"/>
<name>A0A5D6V7H6_9BACT</name>
<evidence type="ECO:0000313" key="2">
    <source>
        <dbReference type="EMBL" id="TYZ11833.1"/>
    </source>
</evidence>
<gene>
    <name evidence="2" type="ORF">FY528_05600</name>
</gene>
<dbReference type="RefSeq" id="WP_149070012.1">
    <property type="nucleotide sequence ID" value="NZ_VTHL01000004.1"/>
</dbReference>
<dbReference type="EMBL" id="VTHL01000004">
    <property type="protein sequence ID" value="TYZ11833.1"/>
    <property type="molecule type" value="Genomic_DNA"/>
</dbReference>
<sequence>MFSLPPGFRAMGGLFGFILLLWLPLAALAGAPPSHAQWNSLLARHVLADGRVDYRGFRADEDELAEYLELLDSTAPDASWQPNDVKAYWINAYNASVVDLVLQHYPLNSLTDTRIKSKSTGSFSPWEAPVVFVGGNTYSLNQIEKQFLRGSTPDARIHFALVQAAVSSPSLLNEAYEGSRLEQQLEAQTRRFLNDPVANQLMGPTPQLSSLFDWYAADFGSTPEALLAFVNRYAHVPLPAGTTFGFLPFNWQLNDRLALSDSQALTR</sequence>
<keyword evidence="3" id="KW-1185">Reference proteome</keyword>
<accession>A0A5D6V7H6</accession>
<dbReference type="PANTHER" id="PTHR46361:SF3">
    <property type="entry name" value="ELECTRON CARRIER_ PROTEIN DISULFIDE OXIDOREDUCTASE"/>
    <property type="match status" value="1"/>
</dbReference>
<evidence type="ECO:0000313" key="3">
    <source>
        <dbReference type="Proteomes" id="UP000322791"/>
    </source>
</evidence>
<organism evidence="2 3">
    <name type="scientific">Hymenobacter lutimineralis</name>
    <dbReference type="NCBI Taxonomy" id="2606448"/>
    <lineage>
        <taxon>Bacteria</taxon>
        <taxon>Pseudomonadati</taxon>
        <taxon>Bacteroidota</taxon>
        <taxon>Cytophagia</taxon>
        <taxon>Cytophagales</taxon>
        <taxon>Hymenobacteraceae</taxon>
        <taxon>Hymenobacter</taxon>
    </lineage>
</organism>
<dbReference type="InterPro" id="IPR006869">
    <property type="entry name" value="DUF547"/>
</dbReference>
<feature type="domain" description="DUF547" evidence="1">
    <location>
        <begin position="79"/>
        <end position="193"/>
    </location>
</feature>